<evidence type="ECO:0000256" key="1">
    <source>
        <dbReference type="SAM" id="MobiDB-lite"/>
    </source>
</evidence>
<organism evidence="2 3">
    <name type="scientific">Aspergillus taichungensis</name>
    <dbReference type="NCBI Taxonomy" id="482145"/>
    <lineage>
        <taxon>Eukaryota</taxon>
        <taxon>Fungi</taxon>
        <taxon>Dikarya</taxon>
        <taxon>Ascomycota</taxon>
        <taxon>Pezizomycotina</taxon>
        <taxon>Eurotiomycetes</taxon>
        <taxon>Eurotiomycetidae</taxon>
        <taxon>Eurotiales</taxon>
        <taxon>Aspergillaceae</taxon>
        <taxon>Aspergillus</taxon>
        <taxon>Aspergillus subgen. Circumdati</taxon>
    </lineage>
</organism>
<feature type="region of interest" description="Disordered" evidence="1">
    <location>
        <begin position="55"/>
        <end position="102"/>
    </location>
</feature>
<dbReference type="EMBL" id="KZ559509">
    <property type="protein sequence ID" value="PLN84762.1"/>
    <property type="molecule type" value="Genomic_DNA"/>
</dbReference>
<name>A0A2J5I4G2_9EURO</name>
<reference evidence="3" key="1">
    <citation type="submission" date="2017-12" db="EMBL/GenBank/DDBJ databases">
        <authorList>
            <consortium name="DOE Joint Genome Institute"/>
            <person name="Mondo S.J."/>
            <person name="Kjaerbolling I."/>
            <person name="Vesth T.C."/>
            <person name="Frisvad J.C."/>
            <person name="Nybo J.L."/>
            <person name="Theobald S."/>
            <person name="Kuo A."/>
            <person name="Bowyer P."/>
            <person name="Matsuda Y."/>
            <person name="Lyhne E.K."/>
            <person name="Kogle M.E."/>
            <person name="Clum A."/>
            <person name="Lipzen A."/>
            <person name="Salamov A."/>
            <person name="Ngan C.Y."/>
            <person name="Daum C."/>
            <person name="Chiniquy J."/>
            <person name="Barry K."/>
            <person name="LaButti K."/>
            <person name="Haridas S."/>
            <person name="Simmons B.A."/>
            <person name="Magnuson J.K."/>
            <person name="Mortensen U.H."/>
            <person name="Larsen T.O."/>
            <person name="Grigoriev I.V."/>
            <person name="Baker S.E."/>
            <person name="Andersen M.R."/>
            <person name="Nordberg H.P."/>
            <person name="Cantor M.N."/>
            <person name="Hua S.X."/>
        </authorList>
    </citation>
    <scope>NUCLEOTIDE SEQUENCE [LARGE SCALE GENOMIC DNA]</scope>
    <source>
        <strain evidence="3">IBT 19404</strain>
    </source>
</reference>
<feature type="compositionally biased region" description="Polar residues" evidence="1">
    <location>
        <begin position="63"/>
        <end position="95"/>
    </location>
</feature>
<gene>
    <name evidence="2" type="ORF">BDW42DRAFT_31152</name>
</gene>
<evidence type="ECO:0000313" key="3">
    <source>
        <dbReference type="Proteomes" id="UP000235023"/>
    </source>
</evidence>
<evidence type="ECO:0000313" key="2">
    <source>
        <dbReference type="EMBL" id="PLN84762.1"/>
    </source>
</evidence>
<accession>A0A2J5I4G2</accession>
<dbReference type="Proteomes" id="UP000235023">
    <property type="component" value="Unassembled WGS sequence"/>
</dbReference>
<dbReference type="AlphaFoldDB" id="A0A2J5I4G2"/>
<keyword evidence="3" id="KW-1185">Reference proteome</keyword>
<protein>
    <submittedName>
        <fullName evidence="2">Uncharacterized protein</fullName>
    </submittedName>
</protein>
<sequence length="102" mass="11207">MVKLLRRGTASLGVKQTHMILIHCVLAFTLVEPAAKINDLNTNTAGLTNIQTYQHNMHRESARNSNPSGRHPNIQPTSQSQSESKSYVLASTSFAESARPHP</sequence>
<proteinExistence type="predicted"/>